<dbReference type="AlphaFoldDB" id="A0A2A8D581"/>
<gene>
    <name evidence="9" type="ORF">CRM92_08090</name>
</gene>
<evidence type="ECO:0000256" key="6">
    <source>
        <dbReference type="ARBA" id="ARBA00023136"/>
    </source>
</evidence>
<proteinExistence type="inferred from homology"/>
<feature type="transmembrane region" description="Helical" evidence="8">
    <location>
        <begin position="29"/>
        <end position="47"/>
    </location>
</feature>
<evidence type="ECO:0000256" key="8">
    <source>
        <dbReference type="SAM" id="Phobius"/>
    </source>
</evidence>
<comment type="caution">
    <text evidence="9">The sequence shown here is derived from an EMBL/GenBank/DDBJ whole genome shotgun (WGS) entry which is preliminary data.</text>
</comment>
<dbReference type="GO" id="GO:0005886">
    <property type="term" value="C:plasma membrane"/>
    <property type="evidence" value="ECO:0007669"/>
    <property type="project" value="UniProtKB-SubCell"/>
</dbReference>
<organism evidence="9 10">
    <name type="scientific">Rothia dentocariosa</name>
    <dbReference type="NCBI Taxonomy" id="2047"/>
    <lineage>
        <taxon>Bacteria</taxon>
        <taxon>Bacillati</taxon>
        <taxon>Actinomycetota</taxon>
        <taxon>Actinomycetes</taxon>
        <taxon>Micrococcales</taxon>
        <taxon>Micrococcaceae</taxon>
        <taxon>Rothia</taxon>
    </lineage>
</organism>
<evidence type="ECO:0000256" key="1">
    <source>
        <dbReference type="ARBA" id="ARBA00004651"/>
    </source>
</evidence>
<protein>
    <submittedName>
        <fullName evidence="9">Sugar transporter</fullName>
    </submittedName>
</protein>
<feature type="transmembrane region" description="Helical" evidence="8">
    <location>
        <begin position="368"/>
        <end position="392"/>
    </location>
</feature>
<keyword evidence="6 8" id="KW-0472">Membrane</keyword>
<dbReference type="InterPro" id="IPR018584">
    <property type="entry name" value="GT87"/>
</dbReference>
<dbReference type="GO" id="GO:0016758">
    <property type="term" value="F:hexosyltransferase activity"/>
    <property type="evidence" value="ECO:0007669"/>
    <property type="project" value="InterPro"/>
</dbReference>
<keyword evidence="2" id="KW-1003">Cell membrane</keyword>
<comment type="subcellular location">
    <subcellularLocation>
        <location evidence="1">Cell membrane</location>
        <topology evidence="1">Multi-pass membrane protein</topology>
    </subcellularLocation>
</comment>
<feature type="transmembrane region" description="Helical" evidence="8">
    <location>
        <begin position="398"/>
        <end position="421"/>
    </location>
</feature>
<dbReference type="Proteomes" id="UP000219947">
    <property type="component" value="Unassembled WGS sequence"/>
</dbReference>
<keyword evidence="9" id="KW-0813">Transport</keyword>
<sequence>MHRHNRKITMTAAPSVQVFTPDIPKAGRITLAAFALFVIGWLIYIEFTGGLDFNVYRFGAMTIFDNDGMHKDLYARNLLEYGDFRLPFTYPPFAALMFLPFAILPAWVGIAIMYAISVGIAWWLATLIYNYATDRGYSIPFQERLGTYGVIAALTFIIIMTGPWRRGFSLIQINPIILTLVLADFIRPATRIPRGVLIGIAGGIKLTPLAFGLILLMRKDWRGIFTLGASFGATILLGFIFLPQQAVTFWTSAVSDSGRVGGINFADNISIQGWLMHLGLREPTLKPVYYTLVLATISLCAVLLRQLIRRNLVLSQVAVGGFLMVSISPISWSHHNVMFPLIIMTLVLDAFPLFFAHLPAWLSGIARVLTWVAFIGLYISPMWLGAAIGGGFNSLNHLAQYALLLSTVPILCLYAVMAIWAGSALTPTVRIAQNRDRSVIAGPKPEPQAA</sequence>
<evidence type="ECO:0000256" key="5">
    <source>
        <dbReference type="ARBA" id="ARBA00022989"/>
    </source>
</evidence>
<dbReference type="EMBL" id="PDEV01000003">
    <property type="protein sequence ID" value="PEN16040.1"/>
    <property type="molecule type" value="Genomic_DNA"/>
</dbReference>
<comment type="similarity">
    <text evidence="7">Belongs to the glycosyltransferase 87 family.</text>
</comment>
<feature type="transmembrane region" description="Helical" evidence="8">
    <location>
        <begin position="312"/>
        <end position="332"/>
    </location>
</feature>
<evidence type="ECO:0000313" key="9">
    <source>
        <dbReference type="EMBL" id="PEN16040.1"/>
    </source>
</evidence>
<evidence type="ECO:0000256" key="4">
    <source>
        <dbReference type="ARBA" id="ARBA00022692"/>
    </source>
</evidence>
<keyword evidence="3" id="KW-0808">Transferase</keyword>
<keyword evidence="10" id="KW-1185">Reference proteome</keyword>
<evidence type="ECO:0000256" key="7">
    <source>
        <dbReference type="ARBA" id="ARBA00024033"/>
    </source>
</evidence>
<evidence type="ECO:0000256" key="2">
    <source>
        <dbReference type="ARBA" id="ARBA00022475"/>
    </source>
</evidence>
<reference evidence="9" key="1">
    <citation type="submission" date="2017-10" db="EMBL/GenBank/DDBJ databases">
        <title>Kefir isolates.</title>
        <authorList>
            <person name="Kim Y."/>
            <person name="Blasche S."/>
        </authorList>
    </citation>
    <scope>NUCLEOTIDE SEQUENCE [LARGE SCALE GENOMIC DNA]</scope>
    <source>
        <strain evidence="9">OG2-2</strain>
    </source>
</reference>
<keyword evidence="5 8" id="KW-1133">Transmembrane helix</keyword>
<accession>A0A2A8D581</accession>
<feature type="transmembrane region" description="Helical" evidence="8">
    <location>
        <begin position="93"/>
        <end position="124"/>
    </location>
</feature>
<keyword evidence="4 8" id="KW-0812">Transmembrane</keyword>
<feature type="transmembrane region" description="Helical" evidence="8">
    <location>
        <begin position="288"/>
        <end position="305"/>
    </location>
</feature>
<feature type="transmembrane region" description="Helical" evidence="8">
    <location>
        <begin position="145"/>
        <end position="164"/>
    </location>
</feature>
<name>A0A2A8D581_9MICC</name>
<keyword evidence="9" id="KW-0762">Sugar transport</keyword>
<evidence type="ECO:0000256" key="3">
    <source>
        <dbReference type="ARBA" id="ARBA00022679"/>
    </source>
</evidence>
<feature type="transmembrane region" description="Helical" evidence="8">
    <location>
        <begin position="224"/>
        <end position="242"/>
    </location>
</feature>
<evidence type="ECO:0000313" key="10">
    <source>
        <dbReference type="Proteomes" id="UP000219947"/>
    </source>
</evidence>
<dbReference type="Pfam" id="PF09594">
    <property type="entry name" value="GT87"/>
    <property type="match status" value="1"/>
</dbReference>
<feature type="transmembrane region" description="Helical" evidence="8">
    <location>
        <begin position="196"/>
        <end position="217"/>
    </location>
</feature>
<feature type="transmembrane region" description="Helical" evidence="8">
    <location>
        <begin position="338"/>
        <end position="356"/>
    </location>
</feature>